<dbReference type="InterPro" id="IPR027417">
    <property type="entry name" value="P-loop_NTPase"/>
</dbReference>
<evidence type="ECO:0000256" key="1">
    <source>
        <dbReference type="ARBA" id="ARBA00022448"/>
    </source>
</evidence>
<dbReference type="OrthoDB" id="9787851at2"/>
<dbReference type="FunFam" id="3.40.50.300:FF:000134">
    <property type="entry name" value="Iron-enterobactin ABC transporter ATP-binding protein"/>
    <property type="match status" value="1"/>
</dbReference>
<evidence type="ECO:0000256" key="2">
    <source>
        <dbReference type="ARBA" id="ARBA00022741"/>
    </source>
</evidence>
<accession>A0A2N5M8W8</accession>
<evidence type="ECO:0000256" key="4">
    <source>
        <dbReference type="ARBA" id="ARBA00022967"/>
    </source>
</evidence>
<protein>
    <submittedName>
        <fullName evidence="6">ABC transporter ATP-binding protein</fullName>
    </submittedName>
</protein>
<name>A0A2N5M8W8_9BACI</name>
<keyword evidence="4" id="KW-1278">Translocase</keyword>
<dbReference type="SMART" id="SM00382">
    <property type="entry name" value="AAA"/>
    <property type="match status" value="1"/>
</dbReference>
<evidence type="ECO:0000259" key="5">
    <source>
        <dbReference type="PROSITE" id="PS50893"/>
    </source>
</evidence>
<dbReference type="PROSITE" id="PS00211">
    <property type="entry name" value="ABC_TRANSPORTER_1"/>
    <property type="match status" value="1"/>
</dbReference>
<dbReference type="InterPro" id="IPR003439">
    <property type="entry name" value="ABC_transporter-like_ATP-bd"/>
</dbReference>
<evidence type="ECO:0000313" key="7">
    <source>
        <dbReference type="Proteomes" id="UP000234748"/>
    </source>
</evidence>
<proteinExistence type="predicted"/>
<dbReference type="Proteomes" id="UP000234748">
    <property type="component" value="Unassembled WGS sequence"/>
</dbReference>
<keyword evidence="7" id="KW-1185">Reference proteome</keyword>
<feature type="domain" description="ABC transporter" evidence="5">
    <location>
        <begin position="2"/>
        <end position="241"/>
    </location>
</feature>
<gene>
    <name evidence="6" type="ORF">CUU66_05755</name>
</gene>
<keyword evidence="3 6" id="KW-0067">ATP-binding</keyword>
<evidence type="ECO:0000313" key="6">
    <source>
        <dbReference type="EMBL" id="PLT30811.1"/>
    </source>
</evidence>
<sequence>MLHVQNLTGGYDKLYPTIHNVSFQVEKGSFFALLGPNGSGKTTIIRLLMGILPITSGKVMLDGISIDHYSSVGLAKKISVLSQENQVGMDFTVEEIVALGRYPYQVKRLFYEETQTDKDAVKEAMKLTSIESYKTKPFLSLSGGEKQRVLLAKALAQEPELIILDEPTNHLDIKHTLEILDLLKRLQKEKNLTVVAILHDLNIASIYAEAFAMLKHGKILQVSKGFIKQDEALLQNVYETDLQMAAHPELPKMQISFMPQQIPKKEGPSSSISITKDENRLRLQLNSQFRTLSLGKEGEGLTWCAGILCTNVPDSETNEHYIRWEYPESRISCFQEEIFGTECILIGQRDGADLHLALFTGHPLSDTDLMNVAVSLAEIRTMVSDVPITGRLVIGTNRMQRKKATGLEKNLLAELNRWLSHKIQGVK</sequence>
<comment type="caution">
    <text evidence="6">The sequence shown here is derived from an EMBL/GenBank/DDBJ whole genome shotgun (WGS) entry which is preliminary data.</text>
</comment>
<reference evidence="6 7" key="1">
    <citation type="submission" date="2017-11" db="EMBL/GenBank/DDBJ databases">
        <title>Comparitive Functional Genomics of Dry Heat Resistant strains isolated from the Viking Spacecraft.</title>
        <authorList>
            <person name="Seuylemezian A."/>
            <person name="Cooper K."/>
            <person name="Vaishampayan P."/>
        </authorList>
    </citation>
    <scope>NUCLEOTIDE SEQUENCE [LARGE SCALE GENOMIC DNA]</scope>
    <source>
        <strain evidence="6 7">V1-29</strain>
    </source>
</reference>
<dbReference type="CDD" id="cd03214">
    <property type="entry name" value="ABC_Iron-Siderophores_B12_Hemin"/>
    <property type="match status" value="1"/>
</dbReference>
<keyword evidence="1" id="KW-0813">Transport</keyword>
<dbReference type="Gene3D" id="3.40.50.300">
    <property type="entry name" value="P-loop containing nucleotide triphosphate hydrolases"/>
    <property type="match status" value="1"/>
</dbReference>
<keyword evidence="2" id="KW-0547">Nucleotide-binding</keyword>
<evidence type="ECO:0000256" key="3">
    <source>
        <dbReference type="ARBA" id="ARBA00022840"/>
    </source>
</evidence>
<dbReference type="AlphaFoldDB" id="A0A2N5M8W8"/>
<dbReference type="EMBL" id="PGUY01000016">
    <property type="protein sequence ID" value="PLT30811.1"/>
    <property type="molecule type" value="Genomic_DNA"/>
</dbReference>
<dbReference type="InterPro" id="IPR003593">
    <property type="entry name" value="AAA+_ATPase"/>
</dbReference>
<dbReference type="PANTHER" id="PTHR42794">
    <property type="entry name" value="HEMIN IMPORT ATP-BINDING PROTEIN HMUV"/>
    <property type="match status" value="1"/>
</dbReference>
<dbReference type="InterPro" id="IPR017871">
    <property type="entry name" value="ABC_transporter-like_CS"/>
</dbReference>
<dbReference type="GO" id="GO:0005524">
    <property type="term" value="F:ATP binding"/>
    <property type="evidence" value="ECO:0007669"/>
    <property type="project" value="UniProtKB-KW"/>
</dbReference>
<organism evidence="6 7">
    <name type="scientific">Peribacillus deserti</name>
    <dbReference type="NCBI Taxonomy" id="673318"/>
    <lineage>
        <taxon>Bacteria</taxon>
        <taxon>Bacillati</taxon>
        <taxon>Bacillota</taxon>
        <taxon>Bacilli</taxon>
        <taxon>Bacillales</taxon>
        <taxon>Bacillaceae</taxon>
        <taxon>Peribacillus</taxon>
    </lineage>
</organism>
<dbReference type="PANTHER" id="PTHR42794:SF1">
    <property type="entry name" value="HEMIN IMPORT ATP-BINDING PROTEIN HMUV"/>
    <property type="match status" value="1"/>
</dbReference>
<dbReference type="Pfam" id="PF00005">
    <property type="entry name" value="ABC_tran"/>
    <property type="match status" value="1"/>
</dbReference>
<dbReference type="PROSITE" id="PS50893">
    <property type="entry name" value="ABC_TRANSPORTER_2"/>
    <property type="match status" value="1"/>
</dbReference>
<dbReference type="GO" id="GO:0016887">
    <property type="term" value="F:ATP hydrolysis activity"/>
    <property type="evidence" value="ECO:0007669"/>
    <property type="project" value="InterPro"/>
</dbReference>
<dbReference type="RefSeq" id="WP_101640724.1">
    <property type="nucleotide sequence ID" value="NZ_PGUY01000016.1"/>
</dbReference>
<dbReference type="SUPFAM" id="SSF52540">
    <property type="entry name" value="P-loop containing nucleoside triphosphate hydrolases"/>
    <property type="match status" value="1"/>
</dbReference>